<dbReference type="EMBL" id="CP032698">
    <property type="protein sequence ID" value="AYG79900.1"/>
    <property type="molecule type" value="Genomic_DNA"/>
</dbReference>
<feature type="transmembrane region" description="Helical" evidence="1">
    <location>
        <begin position="127"/>
        <end position="146"/>
    </location>
</feature>
<keyword evidence="3" id="KW-1185">Reference proteome</keyword>
<gene>
    <name evidence="2" type="ORF">DWB77_02018</name>
</gene>
<feature type="transmembrane region" description="Helical" evidence="1">
    <location>
        <begin position="61"/>
        <end position="84"/>
    </location>
</feature>
<sequence length="171" mass="17840">MSALFNVLVAVAVVALILVRQLKPQQVNGGGRWWLVPALLVFFSVRDGGLVDQHHQVASTVLLGAEVLIGLLMGVGWACTSTIWTEPDGTTWSRGTKATAGIWVLGIVVRVGLAGLGALAGIHLGTGALLLALAASLLVRGALLMWRTGSAPASYGVAAESPARQVWKDRV</sequence>
<name>A0A387HG52_9ACTN</name>
<accession>A0A387HG52</accession>
<dbReference type="AlphaFoldDB" id="A0A387HG52"/>
<evidence type="ECO:0008006" key="4">
    <source>
        <dbReference type="Google" id="ProtNLM"/>
    </source>
</evidence>
<proteinExistence type="predicted"/>
<keyword evidence="1" id="KW-1133">Transmembrane helix</keyword>
<evidence type="ECO:0000313" key="3">
    <source>
        <dbReference type="Proteomes" id="UP000271554"/>
    </source>
</evidence>
<evidence type="ECO:0000313" key="2">
    <source>
        <dbReference type="EMBL" id="AYG79900.1"/>
    </source>
</evidence>
<feature type="transmembrane region" description="Helical" evidence="1">
    <location>
        <begin position="100"/>
        <end position="120"/>
    </location>
</feature>
<protein>
    <recommendedName>
        <fullName evidence="4">DUF1453 domain-containing protein</fullName>
    </recommendedName>
</protein>
<keyword evidence="1" id="KW-0812">Transmembrane</keyword>
<dbReference type="Proteomes" id="UP000271554">
    <property type="component" value="Chromosome"/>
</dbReference>
<reference evidence="2 3" key="1">
    <citation type="submission" date="2018-10" db="EMBL/GenBank/DDBJ databases">
        <title>Relationship between Morphology and Antimicrobial Activity in Streptomyces.</title>
        <authorList>
            <person name="Kang H.J."/>
            <person name="Kim S.B."/>
        </authorList>
    </citation>
    <scope>NUCLEOTIDE SEQUENCE [LARGE SCALE GENOMIC DNA]</scope>
    <source>
        <strain evidence="2 3">BH38</strain>
    </source>
</reference>
<dbReference type="RefSeq" id="WP_120720923.1">
    <property type="nucleotide sequence ID" value="NZ_CP032698.1"/>
</dbReference>
<organism evidence="2 3">
    <name type="scientific">Streptomyces hundungensis</name>
    <dbReference type="NCBI Taxonomy" id="1077946"/>
    <lineage>
        <taxon>Bacteria</taxon>
        <taxon>Bacillati</taxon>
        <taxon>Actinomycetota</taxon>
        <taxon>Actinomycetes</taxon>
        <taxon>Kitasatosporales</taxon>
        <taxon>Streptomycetaceae</taxon>
        <taxon>Streptomyces</taxon>
    </lineage>
</organism>
<keyword evidence="1" id="KW-0472">Membrane</keyword>
<dbReference type="KEGG" id="shun:DWB77_02018"/>
<evidence type="ECO:0000256" key="1">
    <source>
        <dbReference type="SAM" id="Phobius"/>
    </source>
</evidence>
<dbReference type="OrthoDB" id="3872634at2"/>